<accession>A0A3R7MGN5</accession>
<comment type="caution">
    <text evidence="2">The sequence shown here is derived from an EMBL/GenBank/DDBJ whole genome shotgun (WGS) entry which is preliminary data.</text>
</comment>
<dbReference type="AlphaFoldDB" id="A0A3R7MGN5"/>
<gene>
    <name evidence="2" type="ORF">C7M84_000034</name>
</gene>
<organism evidence="2 3">
    <name type="scientific">Penaeus vannamei</name>
    <name type="common">Whiteleg shrimp</name>
    <name type="synonym">Litopenaeus vannamei</name>
    <dbReference type="NCBI Taxonomy" id="6689"/>
    <lineage>
        <taxon>Eukaryota</taxon>
        <taxon>Metazoa</taxon>
        <taxon>Ecdysozoa</taxon>
        <taxon>Arthropoda</taxon>
        <taxon>Crustacea</taxon>
        <taxon>Multicrustacea</taxon>
        <taxon>Malacostraca</taxon>
        <taxon>Eumalacostraca</taxon>
        <taxon>Eucarida</taxon>
        <taxon>Decapoda</taxon>
        <taxon>Dendrobranchiata</taxon>
        <taxon>Penaeoidea</taxon>
        <taxon>Penaeidae</taxon>
        <taxon>Penaeus</taxon>
    </lineage>
</organism>
<proteinExistence type="predicted"/>
<evidence type="ECO:0000313" key="2">
    <source>
        <dbReference type="EMBL" id="ROT81208.1"/>
    </source>
</evidence>
<keyword evidence="1" id="KW-1133">Transmembrane helix</keyword>
<evidence type="ECO:0000256" key="1">
    <source>
        <dbReference type="SAM" id="Phobius"/>
    </source>
</evidence>
<evidence type="ECO:0000313" key="3">
    <source>
        <dbReference type="Proteomes" id="UP000283509"/>
    </source>
</evidence>
<feature type="transmembrane region" description="Helical" evidence="1">
    <location>
        <begin position="74"/>
        <end position="95"/>
    </location>
</feature>
<keyword evidence="1" id="KW-0472">Membrane</keyword>
<keyword evidence="1" id="KW-0812">Transmembrane</keyword>
<reference evidence="2 3" key="2">
    <citation type="submission" date="2019-01" db="EMBL/GenBank/DDBJ databases">
        <title>The decoding of complex shrimp genome reveals the adaptation for benthos swimmer, frequently molting mechanism and breeding impact on genome.</title>
        <authorList>
            <person name="Sun Y."/>
            <person name="Gao Y."/>
            <person name="Yu Y."/>
        </authorList>
    </citation>
    <scope>NUCLEOTIDE SEQUENCE [LARGE SCALE GENOMIC DNA]</scope>
    <source>
        <tissue evidence="2">Muscle</tissue>
    </source>
</reference>
<dbReference type="Proteomes" id="UP000283509">
    <property type="component" value="Unassembled WGS sequence"/>
</dbReference>
<dbReference type="EMBL" id="QCYY01001002">
    <property type="protein sequence ID" value="ROT81208.1"/>
    <property type="molecule type" value="Genomic_DNA"/>
</dbReference>
<sequence>MTQSPLAQDLATKAETAAMGCTLLSWETQGGAGRDAGEATTSAFPSTGLYNSLKHDLHPTRHCTGLVDTSRKTVIFTMKFLAPVILTALISVASVRSRREVQERVCGKRGEDEEVDAEFDVNELMKCRRREKRSGRGGAARERE</sequence>
<protein>
    <submittedName>
        <fullName evidence="2">Uncharacterized protein</fullName>
    </submittedName>
</protein>
<name>A0A3R7MGN5_PENVA</name>
<reference evidence="2 3" key="1">
    <citation type="submission" date="2018-04" db="EMBL/GenBank/DDBJ databases">
        <authorList>
            <person name="Zhang X."/>
            <person name="Yuan J."/>
            <person name="Li F."/>
            <person name="Xiang J."/>
        </authorList>
    </citation>
    <scope>NUCLEOTIDE SEQUENCE [LARGE SCALE GENOMIC DNA]</scope>
    <source>
        <tissue evidence="2">Muscle</tissue>
    </source>
</reference>
<keyword evidence="3" id="KW-1185">Reference proteome</keyword>